<accession>A0A7H8N1L7</accession>
<dbReference type="EMBL" id="CP054929">
    <property type="protein sequence ID" value="QKW48315.1"/>
    <property type="molecule type" value="Genomic_DNA"/>
</dbReference>
<feature type="compositionally biased region" description="Gly residues" evidence="1">
    <location>
        <begin position="138"/>
        <end position="149"/>
    </location>
</feature>
<reference evidence="2 3" key="1">
    <citation type="submission" date="2020-06" db="EMBL/GenBank/DDBJ databases">
        <title>Genome mining for natural products.</title>
        <authorList>
            <person name="Zhang B."/>
            <person name="Shi J."/>
            <person name="Ge H."/>
        </authorList>
    </citation>
    <scope>NUCLEOTIDE SEQUENCE [LARGE SCALE GENOMIC DNA]</scope>
    <source>
        <strain evidence="2 3">NA00687</strain>
    </source>
</reference>
<protein>
    <submittedName>
        <fullName evidence="2">Uncharacterized protein</fullName>
    </submittedName>
</protein>
<dbReference type="Proteomes" id="UP000509303">
    <property type="component" value="Chromosome"/>
</dbReference>
<feature type="compositionally biased region" description="Acidic residues" evidence="1">
    <location>
        <begin position="150"/>
        <end position="173"/>
    </location>
</feature>
<evidence type="ECO:0000313" key="2">
    <source>
        <dbReference type="EMBL" id="QKW48315.1"/>
    </source>
</evidence>
<feature type="region of interest" description="Disordered" evidence="1">
    <location>
        <begin position="126"/>
        <end position="173"/>
    </location>
</feature>
<keyword evidence="3" id="KW-1185">Reference proteome</keyword>
<evidence type="ECO:0000256" key="1">
    <source>
        <dbReference type="SAM" id="MobiDB-lite"/>
    </source>
</evidence>
<dbReference type="AlphaFoldDB" id="A0A7H8N1L7"/>
<proteinExistence type="predicted"/>
<sequence length="173" mass="18504">MIRPRDIGYTDELLADGSVHRAYEDGRQEWRRRGDDGLVHWHDDRGAAGTDEQLGQRVVKRAYADGRVVYGRDIGYGRTVWGRGETMLVNRTSFGGRTGAALAALGVAGLAVTAAQLPPPYLTPAEEEALRQQQAAQGSGGGGGEVGLGGEEEAGWEGDWEADDGGWSDDDFG</sequence>
<gene>
    <name evidence="2" type="ORF">HUT08_00785</name>
</gene>
<organism evidence="2 3">
    <name type="scientific">Streptomyces buecherae</name>
    <dbReference type="NCBI Taxonomy" id="2763006"/>
    <lineage>
        <taxon>Bacteria</taxon>
        <taxon>Bacillati</taxon>
        <taxon>Actinomycetota</taxon>
        <taxon>Actinomycetes</taxon>
        <taxon>Kitasatosporales</taxon>
        <taxon>Streptomycetaceae</taxon>
        <taxon>Streptomyces</taxon>
    </lineage>
</organism>
<dbReference type="RefSeq" id="WP_176160012.1">
    <property type="nucleotide sequence ID" value="NZ_CP054929.1"/>
</dbReference>
<evidence type="ECO:0000313" key="3">
    <source>
        <dbReference type="Proteomes" id="UP000509303"/>
    </source>
</evidence>
<name>A0A7H8N1L7_9ACTN</name>